<organism evidence="2 3">
    <name type="scientific">Lasius platythorax</name>
    <dbReference type="NCBI Taxonomy" id="488582"/>
    <lineage>
        <taxon>Eukaryota</taxon>
        <taxon>Metazoa</taxon>
        <taxon>Ecdysozoa</taxon>
        <taxon>Arthropoda</taxon>
        <taxon>Hexapoda</taxon>
        <taxon>Insecta</taxon>
        <taxon>Pterygota</taxon>
        <taxon>Neoptera</taxon>
        <taxon>Endopterygota</taxon>
        <taxon>Hymenoptera</taxon>
        <taxon>Apocrita</taxon>
        <taxon>Aculeata</taxon>
        <taxon>Formicoidea</taxon>
        <taxon>Formicidae</taxon>
        <taxon>Formicinae</taxon>
        <taxon>Lasius</taxon>
        <taxon>Lasius</taxon>
    </lineage>
</organism>
<feature type="compositionally biased region" description="Low complexity" evidence="1">
    <location>
        <begin position="85"/>
        <end position="98"/>
    </location>
</feature>
<proteinExistence type="predicted"/>
<evidence type="ECO:0000313" key="2">
    <source>
        <dbReference type="EMBL" id="CAL1671614.1"/>
    </source>
</evidence>
<evidence type="ECO:0000256" key="1">
    <source>
        <dbReference type="SAM" id="MobiDB-lite"/>
    </source>
</evidence>
<keyword evidence="3" id="KW-1185">Reference proteome</keyword>
<reference evidence="2" key="1">
    <citation type="submission" date="2024-04" db="EMBL/GenBank/DDBJ databases">
        <authorList>
            <consortium name="Molecular Ecology Group"/>
        </authorList>
    </citation>
    <scope>NUCLEOTIDE SEQUENCE</scope>
</reference>
<evidence type="ECO:0000313" key="3">
    <source>
        <dbReference type="Proteomes" id="UP001497644"/>
    </source>
</evidence>
<dbReference type="AlphaFoldDB" id="A0AAV2MVZ9"/>
<name>A0AAV2MVZ9_9HYME</name>
<sequence length="239" mass="26908">MRDEYATKASYWPQPRFYAPFLGNMQRYGATETSYWSQPRIERLSHLNSHHGRQPVSPANGQGKLLPRGFFRRSTAGLRPPFRHGSPSAGSAPLPGSGTRTKGRHGENFLSQNSLFFRILFHREDTVQDRGITRPRAPNDRRMIRGKYKTLTRDSSSRADGFPSVLFNDGGPTDQESRIVLRHLASLGFPTPLRDSLLVDNVPAHLPLCRVEGEDLQCRPGDVDLDLFHGRPPPGRSVR</sequence>
<gene>
    <name evidence="2" type="ORF">LPLAT_LOCUS2738</name>
</gene>
<dbReference type="EMBL" id="CAXIPU020000205">
    <property type="protein sequence ID" value="CAL1671614.1"/>
    <property type="molecule type" value="Genomic_DNA"/>
</dbReference>
<comment type="caution">
    <text evidence="2">The sequence shown here is derived from an EMBL/GenBank/DDBJ whole genome shotgun (WGS) entry which is preliminary data.</text>
</comment>
<dbReference type="Proteomes" id="UP001497644">
    <property type="component" value="Unassembled WGS sequence"/>
</dbReference>
<protein>
    <submittedName>
        <fullName evidence="2">Uncharacterized protein</fullName>
    </submittedName>
</protein>
<accession>A0AAV2MVZ9</accession>
<feature type="region of interest" description="Disordered" evidence="1">
    <location>
        <begin position="76"/>
        <end position="106"/>
    </location>
</feature>